<dbReference type="Gene3D" id="1.10.287.1120">
    <property type="entry name" value="Bipartite methylase S protein"/>
    <property type="match status" value="1"/>
</dbReference>
<dbReference type="PANTHER" id="PTHR30408:SF12">
    <property type="entry name" value="TYPE I RESTRICTION ENZYME MJAVIII SPECIFICITY SUBUNIT"/>
    <property type="match status" value="1"/>
</dbReference>
<accession>A0A1N7IMK1</accession>
<dbReference type="RefSeq" id="WP_076398355.1">
    <property type="nucleotide sequence ID" value="NZ_FTOA01000001.1"/>
</dbReference>
<evidence type="ECO:0000256" key="2">
    <source>
        <dbReference type="ARBA" id="ARBA00022747"/>
    </source>
</evidence>
<evidence type="ECO:0000256" key="3">
    <source>
        <dbReference type="ARBA" id="ARBA00023125"/>
    </source>
</evidence>
<dbReference type="GO" id="GO:0003677">
    <property type="term" value="F:DNA binding"/>
    <property type="evidence" value="ECO:0007669"/>
    <property type="project" value="UniProtKB-KW"/>
</dbReference>
<dbReference type="SUPFAM" id="SSF116734">
    <property type="entry name" value="DNA methylase specificity domain"/>
    <property type="match status" value="2"/>
</dbReference>
<sequence length="453" mass="50227">MTFPRYADYKDSGVEWLGEVPAHWGVVSLKRDIAFLTSGSRGWAEHYSDDGVLFLRIGNLTRDSITLDLSDIQRVNLPDGAEGERTRVVAGDVLFSITAYLGSVAVAPKGLEEAYVSQHVALVRLHQRKFIPAWVGYVTLSNIGISYLETRGYGGTKVQLSLDDVANLIVTTPPLPEQTAIAAFLDHETGKIDALVAEQEKLIALLKEKRQAVISHAVTKGLDPSVPLKDSGIEWLGEVPEHWEISRMKHLCSHVVDCLHTTPTYDGELEYPAIRTADVDRGILLLDQARLVSREIYEERIQRLCPMAGDILYSREGERFGMAALVPEDVNLCLGQRMMMFRTNERAHPAFMMWLLNSDAVYQQVLEKVGGSTSPHVNISDIINFHVPLPPKDEQSRIAERIAIIATSVDTLTAEAERAIALLKERRSALISAAVTGKIDVRWFVAPTPQEAA</sequence>
<evidence type="ECO:0000313" key="6">
    <source>
        <dbReference type="Proteomes" id="UP000185678"/>
    </source>
</evidence>
<evidence type="ECO:0000256" key="1">
    <source>
        <dbReference type="ARBA" id="ARBA00010923"/>
    </source>
</evidence>
<dbReference type="AlphaFoldDB" id="A0A1N7IMK1"/>
<feature type="domain" description="Type I restriction modification DNA specificity" evidence="4">
    <location>
        <begin position="90"/>
        <end position="189"/>
    </location>
</feature>
<dbReference type="EMBL" id="FTOA01000001">
    <property type="protein sequence ID" value="SIS38282.1"/>
    <property type="molecule type" value="Genomic_DNA"/>
</dbReference>
<dbReference type="Gene3D" id="3.90.220.20">
    <property type="entry name" value="DNA methylase specificity domains"/>
    <property type="match status" value="2"/>
</dbReference>
<evidence type="ECO:0000313" key="5">
    <source>
        <dbReference type="EMBL" id="SIS38282.1"/>
    </source>
</evidence>
<proteinExistence type="inferred from homology"/>
<name>A0A1N7IMK1_9PROT</name>
<dbReference type="Proteomes" id="UP000185678">
    <property type="component" value="Unassembled WGS sequence"/>
</dbReference>
<organism evidence="5 6">
    <name type="scientific">Insolitispirillum peregrinum</name>
    <dbReference type="NCBI Taxonomy" id="80876"/>
    <lineage>
        <taxon>Bacteria</taxon>
        <taxon>Pseudomonadati</taxon>
        <taxon>Pseudomonadota</taxon>
        <taxon>Alphaproteobacteria</taxon>
        <taxon>Rhodospirillales</taxon>
        <taxon>Novispirillaceae</taxon>
        <taxon>Insolitispirillum</taxon>
    </lineage>
</organism>
<feature type="domain" description="Type I restriction modification DNA specificity" evidence="4">
    <location>
        <begin position="241"/>
        <end position="405"/>
    </location>
</feature>
<keyword evidence="2" id="KW-0680">Restriction system</keyword>
<dbReference type="InterPro" id="IPR052021">
    <property type="entry name" value="Type-I_RS_S_subunit"/>
</dbReference>
<keyword evidence="3" id="KW-0238">DNA-binding</keyword>
<dbReference type="PANTHER" id="PTHR30408">
    <property type="entry name" value="TYPE-1 RESTRICTION ENZYME ECOKI SPECIFICITY PROTEIN"/>
    <property type="match status" value="1"/>
</dbReference>
<dbReference type="STRING" id="80876.SAMN05421779_101358"/>
<protein>
    <submittedName>
        <fullName evidence="5">Type I restriction enzyme, S subunit</fullName>
    </submittedName>
</protein>
<gene>
    <name evidence="5" type="ORF">SAMN05421779_101358</name>
</gene>
<reference evidence="5 6" key="1">
    <citation type="submission" date="2017-01" db="EMBL/GenBank/DDBJ databases">
        <authorList>
            <person name="Mah S.A."/>
            <person name="Swanson W.J."/>
            <person name="Moy G.W."/>
            <person name="Vacquier V.D."/>
        </authorList>
    </citation>
    <scope>NUCLEOTIDE SEQUENCE [LARGE SCALE GENOMIC DNA]</scope>
    <source>
        <strain evidence="5 6">DSM 11589</strain>
    </source>
</reference>
<comment type="similarity">
    <text evidence="1">Belongs to the type-I restriction system S methylase family.</text>
</comment>
<dbReference type="GO" id="GO:0009307">
    <property type="term" value="P:DNA restriction-modification system"/>
    <property type="evidence" value="ECO:0007669"/>
    <property type="project" value="UniProtKB-KW"/>
</dbReference>
<keyword evidence="6" id="KW-1185">Reference proteome</keyword>
<dbReference type="InterPro" id="IPR044946">
    <property type="entry name" value="Restrct_endonuc_typeI_TRD_sf"/>
</dbReference>
<dbReference type="Pfam" id="PF01420">
    <property type="entry name" value="Methylase_S"/>
    <property type="match status" value="2"/>
</dbReference>
<evidence type="ECO:0000259" key="4">
    <source>
        <dbReference type="Pfam" id="PF01420"/>
    </source>
</evidence>
<dbReference type="InterPro" id="IPR000055">
    <property type="entry name" value="Restrct_endonuc_typeI_TRD"/>
</dbReference>